<keyword evidence="1" id="KW-0812">Transmembrane</keyword>
<keyword evidence="1" id="KW-1133">Transmembrane helix</keyword>
<evidence type="ECO:0000256" key="1">
    <source>
        <dbReference type="SAM" id="Phobius"/>
    </source>
</evidence>
<dbReference type="Proteomes" id="UP000188728">
    <property type="component" value="Unassembled WGS sequence"/>
</dbReference>
<protein>
    <recommendedName>
        <fullName evidence="4">Conjugal transfer protein</fullName>
    </recommendedName>
</protein>
<keyword evidence="1" id="KW-0472">Membrane</keyword>
<evidence type="ECO:0000313" key="2">
    <source>
        <dbReference type="EMBL" id="OOF43940.1"/>
    </source>
</evidence>
<proteinExistence type="predicted"/>
<evidence type="ECO:0008006" key="4">
    <source>
        <dbReference type="Google" id="ProtNLM"/>
    </source>
</evidence>
<dbReference type="InterPro" id="IPR021877">
    <property type="entry name" value="DUF3487"/>
</dbReference>
<dbReference type="NCBIfam" id="TIGR03750">
    <property type="entry name" value="conj_TIGR03750"/>
    <property type="match status" value="1"/>
</dbReference>
<dbReference type="Pfam" id="PF11990">
    <property type="entry name" value="DUF3487"/>
    <property type="match status" value="1"/>
</dbReference>
<feature type="transmembrane region" description="Helical" evidence="1">
    <location>
        <begin position="31"/>
        <end position="53"/>
    </location>
</feature>
<dbReference type="AlphaFoldDB" id="A0A1V3IPF9"/>
<feature type="transmembrane region" description="Helical" evidence="1">
    <location>
        <begin position="59"/>
        <end position="80"/>
    </location>
</feature>
<gene>
    <name evidence="2" type="ORF">BKK51_10390</name>
</gene>
<comment type="caution">
    <text evidence="2">The sequence shown here is derived from an EMBL/GenBank/DDBJ whole genome shotgun (WGS) entry which is preliminary data.</text>
</comment>
<dbReference type="RefSeq" id="WP_077474524.1">
    <property type="nucleotide sequence ID" value="NZ_MLHK01000061.1"/>
</dbReference>
<name>A0A1V3IPF9_9PAST</name>
<dbReference type="EMBL" id="MLHK01000061">
    <property type="protein sequence ID" value="OOF43940.1"/>
    <property type="molecule type" value="Genomic_DNA"/>
</dbReference>
<reference evidence="2 3" key="1">
    <citation type="submission" date="2016-10" db="EMBL/GenBank/DDBJ databases">
        <title>Rodentibacter gen. nov. and new species.</title>
        <authorList>
            <person name="Christensen H."/>
        </authorList>
    </citation>
    <scope>NUCLEOTIDE SEQUENCE [LARGE SCALE GENOMIC DNA]</scope>
    <source>
        <strain evidence="2 3">H1983213011</strain>
    </source>
</reference>
<sequence>MQEHSHSTITFLPERINRSPTVFRGMTMTEIFVVAGIGAIVGAVIGLLVVLLFGLGLYIIPAVALLLGWVSIRFGGGYIARLKRGKPDAWFERYIQFKRSPSKFITEETHWSIHRSRKKGHF</sequence>
<organism evidence="2 3">
    <name type="scientific">Rodentibacter trehalosifermentans</name>
    <dbReference type="NCBI Taxonomy" id="1908263"/>
    <lineage>
        <taxon>Bacteria</taxon>
        <taxon>Pseudomonadati</taxon>
        <taxon>Pseudomonadota</taxon>
        <taxon>Gammaproteobacteria</taxon>
        <taxon>Pasteurellales</taxon>
        <taxon>Pasteurellaceae</taxon>
        <taxon>Rodentibacter</taxon>
    </lineage>
</organism>
<evidence type="ECO:0000313" key="3">
    <source>
        <dbReference type="Proteomes" id="UP000188728"/>
    </source>
</evidence>
<accession>A0A1V3IPF9</accession>